<comment type="subcellular location">
    <subcellularLocation>
        <location evidence="1">Cytoplasm</location>
    </subcellularLocation>
</comment>
<dbReference type="PANTHER" id="PTHR46630:SF1">
    <property type="entry name" value="TETRATRICOPEPTIDE REPEAT PROTEIN 29"/>
    <property type="match status" value="1"/>
</dbReference>
<keyword evidence="6" id="KW-1185">Reference proteome</keyword>
<proteinExistence type="predicted"/>
<evidence type="ECO:0000256" key="2">
    <source>
        <dbReference type="ARBA" id="ARBA00022490"/>
    </source>
</evidence>
<organism evidence="5 6">
    <name type="scientific">Desulfomarina profundi</name>
    <dbReference type="NCBI Taxonomy" id="2772557"/>
    <lineage>
        <taxon>Bacteria</taxon>
        <taxon>Pseudomonadati</taxon>
        <taxon>Thermodesulfobacteriota</taxon>
        <taxon>Desulfobulbia</taxon>
        <taxon>Desulfobulbales</taxon>
        <taxon>Desulfobulbaceae</taxon>
        <taxon>Desulfomarina</taxon>
    </lineage>
</organism>
<dbReference type="SMART" id="SM00028">
    <property type="entry name" value="TPR"/>
    <property type="match status" value="3"/>
</dbReference>
<keyword evidence="2" id="KW-0963">Cytoplasm</keyword>
<dbReference type="KEGG" id="dbk:DGMP_04420"/>
<sequence length="200" mass="21976">MSSKLQNIESIAPVAGDGAEKKVTDSVQAEYEEGKRFLENNNPGQAAVALHNALVGFEKRDDESGVANACNQLGLVCLVKKEYDLALEHFQKTFAICDKSNDRMSLIAVSKNIIRAYRGLEQYDKAVSQALEVLDWYQDNRDPQGAVSTLELLAEIYIDSGNNNGAADAYRTAASIHKNFKHNNIAAGLIEKAERLEKEG</sequence>
<dbReference type="EMBL" id="AP024086">
    <property type="protein sequence ID" value="BCL59749.1"/>
    <property type="molecule type" value="Genomic_DNA"/>
</dbReference>
<gene>
    <name evidence="5" type="ORF">DGMP_04420</name>
</gene>
<dbReference type="GO" id="GO:0005737">
    <property type="term" value="C:cytoplasm"/>
    <property type="evidence" value="ECO:0007669"/>
    <property type="project" value="UniProtKB-SubCell"/>
</dbReference>
<protein>
    <recommendedName>
        <fullName evidence="7">Tetratricopeptide repeat protein</fullName>
    </recommendedName>
</protein>
<dbReference type="PANTHER" id="PTHR46630">
    <property type="entry name" value="TETRATRICOPEPTIDE REPEAT PROTEIN 29"/>
    <property type="match status" value="1"/>
</dbReference>
<evidence type="ECO:0000256" key="1">
    <source>
        <dbReference type="ARBA" id="ARBA00004496"/>
    </source>
</evidence>
<keyword evidence="3" id="KW-0677">Repeat</keyword>
<dbReference type="InterPro" id="IPR019734">
    <property type="entry name" value="TPR_rpt"/>
</dbReference>
<name>A0A8D5JG81_9BACT</name>
<dbReference type="Proteomes" id="UP000826725">
    <property type="component" value="Chromosome"/>
</dbReference>
<accession>A0A8D5JG81</accession>
<reference evidence="5" key="1">
    <citation type="submission" date="2020-09" db="EMBL/GenBank/DDBJ databases">
        <title>Desulfogranum mesoprofundum gen. nov., sp. nov., a novel mesophilic, sulfate-reducing chemolithoautotroph isolated from a deep-sea hydrothermal vent chimney in the Suiyo Seamount.</title>
        <authorList>
            <person name="Hashimoto Y."/>
            <person name="Nakagawa S."/>
        </authorList>
    </citation>
    <scope>NUCLEOTIDE SEQUENCE</scope>
    <source>
        <strain evidence="5">KT2</strain>
    </source>
</reference>
<evidence type="ECO:0000256" key="3">
    <source>
        <dbReference type="ARBA" id="ARBA00022737"/>
    </source>
</evidence>
<evidence type="ECO:0000256" key="4">
    <source>
        <dbReference type="ARBA" id="ARBA00022803"/>
    </source>
</evidence>
<dbReference type="InterPro" id="IPR051476">
    <property type="entry name" value="Bac_ResReg_Asp_Phosphatase"/>
</dbReference>
<dbReference type="RefSeq" id="WP_228855940.1">
    <property type="nucleotide sequence ID" value="NZ_AP024086.1"/>
</dbReference>
<evidence type="ECO:0000313" key="6">
    <source>
        <dbReference type="Proteomes" id="UP000826725"/>
    </source>
</evidence>
<evidence type="ECO:0000313" key="5">
    <source>
        <dbReference type="EMBL" id="BCL59749.1"/>
    </source>
</evidence>
<evidence type="ECO:0008006" key="7">
    <source>
        <dbReference type="Google" id="ProtNLM"/>
    </source>
</evidence>
<dbReference type="Pfam" id="PF13424">
    <property type="entry name" value="TPR_12"/>
    <property type="match status" value="1"/>
</dbReference>
<dbReference type="AlphaFoldDB" id="A0A8D5JG81"/>
<keyword evidence="4" id="KW-0802">TPR repeat</keyword>